<evidence type="ECO:0000313" key="1">
    <source>
        <dbReference type="EMBL" id="JAH36728.1"/>
    </source>
</evidence>
<name>A0A0E9S898_ANGAN</name>
<reference evidence="1" key="1">
    <citation type="submission" date="2014-11" db="EMBL/GenBank/DDBJ databases">
        <authorList>
            <person name="Amaro Gonzalez C."/>
        </authorList>
    </citation>
    <scope>NUCLEOTIDE SEQUENCE</scope>
</reference>
<reference evidence="1" key="2">
    <citation type="journal article" date="2015" name="Fish Shellfish Immunol.">
        <title>Early steps in the European eel (Anguilla anguilla)-Vibrio vulnificus interaction in the gills: Role of the RtxA13 toxin.</title>
        <authorList>
            <person name="Callol A."/>
            <person name="Pajuelo D."/>
            <person name="Ebbesson L."/>
            <person name="Teles M."/>
            <person name="MacKenzie S."/>
            <person name="Amaro C."/>
        </authorList>
    </citation>
    <scope>NUCLEOTIDE SEQUENCE</scope>
</reference>
<organism evidence="1">
    <name type="scientific">Anguilla anguilla</name>
    <name type="common">European freshwater eel</name>
    <name type="synonym">Muraena anguilla</name>
    <dbReference type="NCBI Taxonomy" id="7936"/>
    <lineage>
        <taxon>Eukaryota</taxon>
        <taxon>Metazoa</taxon>
        <taxon>Chordata</taxon>
        <taxon>Craniata</taxon>
        <taxon>Vertebrata</taxon>
        <taxon>Euteleostomi</taxon>
        <taxon>Actinopterygii</taxon>
        <taxon>Neopterygii</taxon>
        <taxon>Teleostei</taxon>
        <taxon>Anguilliformes</taxon>
        <taxon>Anguillidae</taxon>
        <taxon>Anguilla</taxon>
    </lineage>
</organism>
<protein>
    <submittedName>
        <fullName evidence="1">Uncharacterized protein</fullName>
    </submittedName>
</protein>
<dbReference type="AlphaFoldDB" id="A0A0E9S898"/>
<sequence length="30" mass="3518">MLFLRLYNVCGKLIYISLFEFSTISHPNPT</sequence>
<accession>A0A0E9S898</accession>
<dbReference type="EMBL" id="GBXM01071849">
    <property type="protein sequence ID" value="JAH36728.1"/>
    <property type="molecule type" value="Transcribed_RNA"/>
</dbReference>
<proteinExistence type="predicted"/>